<dbReference type="EMBL" id="JBHSSA010000049">
    <property type="protein sequence ID" value="MFC6254187.1"/>
    <property type="molecule type" value="Genomic_DNA"/>
</dbReference>
<protein>
    <submittedName>
        <fullName evidence="2">Helix-turn-helix domain-containing protein</fullName>
    </submittedName>
</protein>
<dbReference type="PROSITE" id="PS50943">
    <property type="entry name" value="HTH_CROC1"/>
    <property type="match status" value="1"/>
</dbReference>
<name>A0ABW1T973_9LACO</name>
<reference evidence="3" key="1">
    <citation type="journal article" date="2019" name="Int. J. Syst. Evol. Microbiol.">
        <title>The Global Catalogue of Microorganisms (GCM) 10K type strain sequencing project: providing services to taxonomists for standard genome sequencing and annotation.</title>
        <authorList>
            <consortium name="The Broad Institute Genomics Platform"/>
            <consortium name="The Broad Institute Genome Sequencing Center for Infectious Disease"/>
            <person name="Wu L."/>
            <person name="Ma J."/>
        </authorList>
    </citation>
    <scope>NUCLEOTIDE SEQUENCE [LARGE SCALE GENOMIC DNA]</scope>
    <source>
        <strain evidence="3">CCM 8950</strain>
    </source>
</reference>
<feature type="domain" description="HTH cro/C1-type" evidence="1">
    <location>
        <begin position="6"/>
        <end position="59"/>
    </location>
</feature>
<dbReference type="Proteomes" id="UP001596190">
    <property type="component" value="Unassembled WGS sequence"/>
</dbReference>
<dbReference type="RefSeq" id="WP_137630834.1">
    <property type="nucleotide sequence ID" value="NZ_BJDO01000015.1"/>
</dbReference>
<proteinExistence type="predicted"/>
<dbReference type="Pfam" id="PF01381">
    <property type="entry name" value="HTH_3"/>
    <property type="match status" value="1"/>
</dbReference>
<dbReference type="Gene3D" id="1.25.40.10">
    <property type="entry name" value="Tetratricopeptide repeat domain"/>
    <property type="match status" value="1"/>
</dbReference>
<dbReference type="InterPro" id="IPR001387">
    <property type="entry name" value="Cro/C1-type_HTH"/>
</dbReference>
<accession>A0ABW1T973</accession>
<dbReference type="InterPro" id="IPR011990">
    <property type="entry name" value="TPR-like_helical_dom_sf"/>
</dbReference>
<dbReference type="SMART" id="SM00530">
    <property type="entry name" value="HTH_XRE"/>
    <property type="match status" value="1"/>
</dbReference>
<dbReference type="SUPFAM" id="SSF47413">
    <property type="entry name" value="lambda repressor-like DNA-binding domains"/>
    <property type="match status" value="1"/>
</dbReference>
<keyword evidence="3" id="KW-1185">Reference proteome</keyword>
<evidence type="ECO:0000313" key="3">
    <source>
        <dbReference type="Proteomes" id="UP001596190"/>
    </source>
</evidence>
<dbReference type="InterPro" id="IPR010982">
    <property type="entry name" value="Lambda_DNA-bd_dom_sf"/>
</dbReference>
<dbReference type="CDD" id="cd00093">
    <property type="entry name" value="HTH_XRE"/>
    <property type="match status" value="1"/>
</dbReference>
<comment type="caution">
    <text evidence="2">The sequence shown here is derived from an EMBL/GenBank/DDBJ whole genome shotgun (WGS) entry which is preliminary data.</text>
</comment>
<organism evidence="2 3">
    <name type="scientific">Secundilactobacillus hailunensis</name>
    <dbReference type="NCBI Taxonomy" id="2559923"/>
    <lineage>
        <taxon>Bacteria</taxon>
        <taxon>Bacillati</taxon>
        <taxon>Bacillota</taxon>
        <taxon>Bacilli</taxon>
        <taxon>Lactobacillales</taxon>
        <taxon>Lactobacillaceae</taxon>
        <taxon>Secundilactobacillus</taxon>
    </lineage>
</organism>
<evidence type="ECO:0000313" key="2">
    <source>
        <dbReference type="EMBL" id="MFC6254187.1"/>
    </source>
</evidence>
<sequence>MNVTDFIQRRKALKMSQRKLCRGICTQATLSRFENNSHVPSLTILTQLCARLGMTIETLYQPEADMVSQVNIQLDEIEKCLMMEDYCQAFQRLSAIDPDQIESVMTRMQFYYLRGLMTALTNGNVLDISYDLSLIFNALDVNQKTVFTPLGFLGMGEMYVRNHQLQRAQFYFDKVNDYLNQLPAEQQDEQYYLRVLMMVYYTAEFEMTRNHYADSKRLIKVGVGLCSNQHVTLYLPDLKFLATQCAIALHQPAQKVQGLMSETLAFAKINQNEVVEVKLAALKRQLEKGQLREA</sequence>
<gene>
    <name evidence="2" type="ORF">ACFP1H_06260</name>
</gene>
<evidence type="ECO:0000259" key="1">
    <source>
        <dbReference type="PROSITE" id="PS50943"/>
    </source>
</evidence>